<protein>
    <submittedName>
        <fullName evidence="13">Subfamily B ATP-binding cassette protein MsbA</fullName>
        <ecNumber evidence="13">3.6.3.-</ecNumber>
    </submittedName>
</protein>
<dbReference type="InterPro" id="IPR003593">
    <property type="entry name" value="AAA+_ATPase"/>
</dbReference>
<dbReference type="RefSeq" id="WP_246422996.1">
    <property type="nucleotide sequence ID" value="NZ_JACIGK010000011.1"/>
</dbReference>
<dbReference type="CDD" id="cd18552">
    <property type="entry name" value="ABC_6TM_MsbA_like"/>
    <property type="match status" value="1"/>
</dbReference>
<gene>
    <name evidence="13" type="ORF">GGD89_001835</name>
</gene>
<dbReference type="GO" id="GO:0034040">
    <property type="term" value="F:ATPase-coupled lipid transmembrane transporter activity"/>
    <property type="evidence" value="ECO:0007669"/>
    <property type="project" value="TreeGrafter"/>
</dbReference>
<evidence type="ECO:0000256" key="7">
    <source>
        <dbReference type="ARBA" id="ARBA00022989"/>
    </source>
</evidence>
<dbReference type="InterPro" id="IPR011527">
    <property type="entry name" value="ABC1_TM_dom"/>
</dbReference>
<feature type="domain" description="ABC transmembrane type-1" evidence="12">
    <location>
        <begin position="45"/>
        <end position="327"/>
    </location>
</feature>
<feature type="transmembrane region" description="Helical" evidence="10">
    <location>
        <begin position="182"/>
        <end position="199"/>
    </location>
</feature>
<name>A0A7W6RDS9_9PROT</name>
<evidence type="ECO:0000256" key="9">
    <source>
        <dbReference type="SAM" id="MobiDB-lite"/>
    </source>
</evidence>
<dbReference type="SUPFAM" id="SSF52540">
    <property type="entry name" value="P-loop containing nucleoside triphosphate hydrolases"/>
    <property type="match status" value="1"/>
</dbReference>
<evidence type="ECO:0000259" key="12">
    <source>
        <dbReference type="PROSITE" id="PS50929"/>
    </source>
</evidence>
<feature type="transmembrane region" description="Helical" evidence="10">
    <location>
        <begin position="154"/>
        <end position="176"/>
    </location>
</feature>
<evidence type="ECO:0000313" key="14">
    <source>
        <dbReference type="Proteomes" id="UP000554286"/>
    </source>
</evidence>
<dbReference type="GO" id="GO:0005886">
    <property type="term" value="C:plasma membrane"/>
    <property type="evidence" value="ECO:0007669"/>
    <property type="project" value="UniProtKB-SubCell"/>
</dbReference>
<dbReference type="GO" id="GO:0016887">
    <property type="term" value="F:ATP hydrolysis activity"/>
    <property type="evidence" value="ECO:0007669"/>
    <property type="project" value="InterPro"/>
</dbReference>
<dbReference type="EC" id="3.6.3.-" evidence="13"/>
<reference evidence="13 14" key="1">
    <citation type="submission" date="2020-08" db="EMBL/GenBank/DDBJ databases">
        <title>Genome sequencing of Purple Non-Sulfur Bacteria from various extreme environments.</title>
        <authorList>
            <person name="Mayer M."/>
        </authorList>
    </citation>
    <scope>NUCLEOTIDE SEQUENCE [LARGE SCALE GENOMIC DNA]</scope>
    <source>
        <strain evidence="13 14">JA131</strain>
    </source>
</reference>
<dbReference type="Gene3D" id="1.20.1560.10">
    <property type="entry name" value="ABC transporter type 1, transmembrane domain"/>
    <property type="match status" value="1"/>
</dbReference>
<dbReference type="Pfam" id="PF00664">
    <property type="entry name" value="ABC_membrane"/>
    <property type="match status" value="1"/>
</dbReference>
<accession>A0A7W6RDS9</accession>
<dbReference type="GO" id="GO:0140359">
    <property type="term" value="F:ABC-type transporter activity"/>
    <property type="evidence" value="ECO:0007669"/>
    <property type="project" value="InterPro"/>
</dbReference>
<keyword evidence="3" id="KW-1003">Cell membrane</keyword>
<keyword evidence="8 10" id="KW-0472">Membrane</keyword>
<sequence>MSHPLATTANAPPGHTTTASGETGTVPLMRRLMREHLARHRRSLVLAVLCMLAMALATAATAWLLEPAINQVFLGRDATALWWVGGAILIAFLTRAAGNYGQTLLVARIGFAILAEVRDRLYAKVAAMELRFFQAHTTGELVNRFTLDIHRMRFAVANAVTGLGRDLVTLLALVALVLYQDWMLGLVALLGAPLAVAPVRRLARKVRTRARHAQEETGRLNALLYQSLRGLRVIRVDGRADHVNTRVATVVDRIFQRQVSGERARTLVTPIMELATGLALGIALVLGGHRILSGARDAGSLASLLVALLMAYQPAKRLANVYSILQEGLAAAERLFALLDTPPDLTERPDARVLPPGPGHLSLMGVHFSHVPGVPVLRGIDLEVAPGEVVALVGASGAGKSTLLNLIPRFLDVEAGAVRIDRHDVRDLTLASLRARIALVTQEPFLFDDTIGGNIAFGRPGASRADIEAAARAADLEDLIARLPRGLDTPVGEVGGRLSGGERQRLAIARAILKDAPVLLLDEPTSALDTATERRVQTALAALSRGRTTLVVAHRLSTIFDADRICVMEAGRIIEQGRHDELMARAGAFARLQTAGRAPSDGSAATRETGR</sequence>
<evidence type="ECO:0000256" key="3">
    <source>
        <dbReference type="ARBA" id="ARBA00022475"/>
    </source>
</evidence>
<dbReference type="GO" id="GO:0005524">
    <property type="term" value="F:ATP binding"/>
    <property type="evidence" value="ECO:0007669"/>
    <property type="project" value="UniProtKB-KW"/>
</dbReference>
<keyword evidence="4 10" id="KW-0812">Transmembrane</keyword>
<dbReference type="Pfam" id="PF00005">
    <property type="entry name" value="ABC_tran"/>
    <property type="match status" value="1"/>
</dbReference>
<evidence type="ECO:0000256" key="8">
    <source>
        <dbReference type="ARBA" id="ARBA00023136"/>
    </source>
</evidence>
<evidence type="ECO:0000256" key="2">
    <source>
        <dbReference type="ARBA" id="ARBA00022448"/>
    </source>
</evidence>
<feature type="transmembrane region" description="Helical" evidence="10">
    <location>
        <begin position="80"/>
        <end position="98"/>
    </location>
</feature>
<feature type="transmembrane region" description="Helical" evidence="10">
    <location>
        <begin position="43"/>
        <end position="65"/>
    </location>
</feature>
<dbReference type="PROSITE" id="PS00211">
    <property type="entry name" value="ABC_TRANSPORTER_1"/>
    <property type="match status" value="1"/>
</dbReference>
<dbReference type="PROSITE" id="PS50893">
    <property type="entry name" value="ABC_TRANSPORTER_2"/>
    <property type="match status" value="1"/>
</dbReference>
<dbReference type="AlphaFoldDB" id="A0A7W6RDS9"/>
<keyword evidence="13" id="KW-0378">Hydrolase</keyword>
<dbReference type="Proteomes" id="UP000554286">
    <property type="component" value="Unassembled WGS sequence"/>
</dbReference>
<dbReference type="PROSITE" id="PS50929">
    <property type="entry name" value="ABC_TM1F"/>
    <property type="match status" value="1"/>
</dbReference>
<organism evidence="13 14">
    <name type="scientific">Roseospira visakhapatnamensis</name>
    <dbReference type="NCBI Taxonomy" id="390880"/>
    <lineage>
        <taxon>Bacteria</taxon>
        <taxon>Pseudomonadati</taxon>
        <taxon>Pseudomonadota</taxon>
        <taxon>Alphaproteobacteria</taxon>
        <taxon>Rhodospirillales</taxon>
        <taxon>Rhodospirillaceae</taxon>
        <taxon>Roseospira</taxon>
    </lineage>
</organism>
<keyword evidence="7 10" id="KW-1133">Transmembrane helix</keyword>
<feature type="transmembrane region" description="Helical" evidence="10">
    <location>
        <begin position="267"/>
        <end position="286"/>
    </location>
</feature>
<evidence type="ECO:0000256" key="5">
    <source>
        <dbReference type="ARBA" id="ARBA00022741"/>
    </source>
</evidence>
<dbReference type="PANTHER" id="PTHR24221">
    <property type="entry name" value="ATP-BINDING CASSETTE SUB-FAMILY B"/>
    <property type="match status" value="1"/>
</dbReference>
<keyword evidence="6 13" id="KW-0067">ATP-binding</keyword>
<evidence type="ECO:0000256" key="6">
    <source>
        <dbReference type="ARBA" id="ARBA00022840"/>
    </source>
</evidence>
<feature type="domain" description="ABC transporter" evidence="11">
    <location>
        <begin position="361"/>
        <end position="595"/>
    </location>
</feature>
<evidence type="ECO:0000256" key="4">
    <source>
        <dbReference type="ARBA" id="ARBA00022692"/>
    </source>
</evidence>
<keyword evidence="14" id="KW-1185">Reference proteome</keyword>
<evidence type="ECO:0000259" key="11">
    <source>
        <dbReference type="PROSITE" id="PS50893"/>
    </source>
</evidence>
<dbReference type="InterPro" id="IPR027417">
    <property type="entry name" value="P-loop_NTPase"/>
</dbReference>
<dbReference type="SMART" id="SM00382">
    <property type="entry name" value="AAA"/>
    <property type="match status" value="1"/>
</dbReference>
<dbReference type="InterPro" id="IPR039421">
    <property type="entry name" value="Type_1_exporter"/>
</dbReference>
<evidence type="ECO:0000256" key="10">
    <source>
        <dbReference type="SAM" id="Phobius"/>
    </source>
</evidence>
<keyword evidence="2" id="KW-0813">Transport</keyword>
<evidence type="ECO:0000256" key="1">
    <source>
        <dbReference type="ARBA" id="ARBA00004651"/>
    </source>
</evidence>
<dbReference type="SUPFAM" id="SSF90123">
    <property type="entry name" value="ABC transporter transmembrane region"/>
    <property type="match status" value="1"/>
</dbReference>
<dbReference type="InterPro" id="IPR017871">
    <property type="entry name" value="ABC_transporter-like_CS"/>
</dbReference>
<dbReference type="InterPro" id="IPR003439">
    <property type="entry name" value="ABC_transporter-like_ATP-bd"/>
</dbReference>
<dbReference type="InterPro" id="IPR036640">
    <property type="entry name" value="ABC1_TM_sf"/>
</dbReference>
<dbReference type="PANTHER" id="PTHR24221:SF654">
    <property type="entry name" value="ATP-BINDING CASSETTE SUB-FAMILY B MEMBER 6"/>
    <property type="match status" value="1"/>
</dbReference>
<keyword evidence="5" id="KW-0547">Nucleotide-binding</keyword>
<comment type="caution">
    <text evidence="13">The sequence shown here is derived from an EMBL/GenBank/DDBJ whole genome shotgun (WGS) entry which is preliminary data.</text>
</comment>
<dbReference type="EMBL" id="JACIGK010000011">
    <property type="protein sequence ID" value="MBB4266206.1"/>
    <property type="molecule type" value="Genomic_DNA"/>
</dbReference>
<comment type="subcellular location">
    <subcellularLocation>
        <location evidence="1">Cell membrane</location>
        <topology evidence="1">Multi-pass membrane protein</topology>
    </subcellularLocation>
</comment>
<proteinExistence type="predicted"/>
<evidence type="ECO:0000313" key="13">
    <source>
        <dbReference type="EMBL" id="MBB4266206.1"/>
    </source>
</evidence>
<dbReference type="Gene3D" id="3.40.50.300">
    <property type="entry name" value="P-loop containing nucleotide triphosphate hydrolases"/>
    <property type="match status" value="1"/>
</dbReference>
<feature type="region of interest" description="Disordered" evidence="9">
    <location>
        <begin position="1"/>
        <end position="22"/>
    </location>
</feature>
<dbReference type="FunFam" id="3.40.50.300:FF:000221">
    <property type="entry name" value="Multidrug ABC transporter ATP-binding protein"/>
    <property type="match status" value="1"/>
</dbReference>